<dbReference type="AlphaFoldDB" id="A0A1H3WFW3"/>
<feature type="transmembrane region" description="Helical" evidence="7">
    <location>
        <begin position="12"/>
        <end position="29"/>
    </location>
</feature>
<comment type="function">
    <text evidence="1">Involved in DNA recombination.</text>
</comment>
<keyword evidence="7" id="KW-0812">Transmembrane</keyword>
<evidence type="ECO:0000256" key="1">
    <source>
        <dbReference type="ARBA" id="ARBA00003416"/>
    </source>
</evidence>
<keyword evidence="7" id="KW-0472">Membrane</keyword>
<name>A0A1H3WFW3_9GAMM</name>
<proteinExistence type="inferred from homology"/>
<protein>
    <submittedName>
        <fullName evidence="8">DNA recombination protein RmuC</fullName>
    </submittedName>
</protein>
<evidence type="ECO:0000313" key="9">
    <source>
        <dbReference type="Proteomes" id="UP000198658"/>
    </source>
</evidence>
<comment type="similarity">
    <text evidence="2">Belongs to the RmuC family.</text>
</comment>
<evidence type="ECO:0000256" key="4">
    <source>
        <dbReference type="ARBA" id="ARBA00023172"/>
    </source>
</evidence>
<keyword evidence="9" id="KW-1185">Reference proteome</keyword>
<dbReference type="Proteomes" id="UP000198658">
    <property type="component" value="Unassembled WGS sequence"/>
</dbReference>
<dbReference type="InterPro" id="IPR003798">
    <property type="entry name" value="DNA_recombination_RmuC"/>
</dbReference>
<feature type="compositionally biased region" description="Acidic residues" evidence="6">
    <location>
        <begin position="560"/>
        <end position="571"/>
    </location>
</feature>
<dbReference type="PANTHER" id="PTHR30563">
    <property type="entry name" value="DNA RECOMBINATION PROTEIN RMUC"/>
    <property type="match status" value="1"/>
</dbReference>
<dbReference type="PANTHER" id="PTHR30563:SF0">
    <property type="entry name" value="DNA RECOMBINATION PROTEIN RMUC"/>
    <property type="match status" value="1"/>
</dbReference>
<dbReference type="Pfam" id="PF02646">
    <property type="entry name" value="RmuC"/>
    <property type="match status" value="1"/>
</dbReference>
<accession>A0A1H3WFW3</accession>
<evidence type="ECO:0000256" key="3">
    <source>
        <dbReference type="ARBA" id="ARBA00023054"/>
    </source>
</evidence>
<dbReference type="STRING" id="658218.SAMN05216562_0823"/>
<feature type="compositionally biased region" description="Basic and acidic residues" evidence="6">
    <location>
        <begin position="120"/>
        <end position="130"/>
    </location>
</feature>
<evidence type="ECO:0000256" key="5">
    <source>
        <dbReference type="SAM" id="Coils"/>
    </source>
</evidence>
<feature type="region of interest" description="Disordered" evidence="6">
    <location>
        <begin position="542"/>
        <end position="571"/>
    </location>
</feature>
<reference evidence="9" key="1">
    <citation type="submission" date="2016-10" db="EMBL/GenBank/DDBJ databases">
        <authorList>
            <person name="Varghese N."/>
            <person name="Submissions S."/>
        </authorList>
    </citation>
    <scope>NUCLEOTIDE SEQUENCE [LARGE SCALE GENOMIC DNA]</scope>
    <source>
        <strain evidence="9">CGMCC 1.10657</strain>
    </source>
</reference>
<dbReference type="Gene3D" id="1.10.287.1490">
    <property type="match status" value="1"/>
</dbReference>
<organism evidence="8 9">
    <name type="scientific">Microbulbifer marinus</name>
    <dbReference type="NCBI Taxonomy" id="658218"/>
    <lineage>
        <taxon>Bacteria</taxon>
        <taxon>Pseudomonadati</taxon>
        <taxon>Pseudomonadota</taxon>
        <taxon>Gammaproteobacteria</taxon>
        <taxon>Cellvibrionales</taxon>
        <taxon>Microbulbiferaceae</taxon>
        <taxon>Microbulbifer</taxon>
    </lineage>
</organism>
<evidence type="ECO:0000256" key="2">
    <source>
        <dbReference type="ARBA" id="ARBA00009840"/>
    </source>
</evidence>
<keyword evidence="3 5" id="KW-0175">Coiled coil</keyword>
<keyword evidence="4" id="KW-0233">DNA recombination</keyword>
<dbReference type="EMBL" id="FNQO01000001">
    <property type="protein sequence ID" value="SDZ85995.1"/>
    <property type="molecule type" value="Genomic_DNA"/>
</dbReference>
<feature type="coiled-coil region" evidence="5">
    <location>
        <begin position="251"/>
        <end position="285"/>
    </location>
</feature>
<gene>
    <name evidence="8" type="ORF">SAMN05216562_0823</name>
</gene>
<dbReference type="GO" id="GO:0006310">
    <property type="term" value="P:DNA recombination"/>
    <property type="evidence" value="ECO:0007669"/>
    <property type="project" value="UniProtKB-KW"/>
</dbReference>
<evidence type="ECO:0000256" key="6">
    <source>
        <dbReference type="SAM" id="MobiDB-lite"/>
    </source>
</evidence>
<evidence type="ECO:0000313" key="8">
    <source>
        <dbReference type="EMBL" id="SDZ85995.1"/>
    </source>
</evidence>
<sequence length="571" mass="64601">MNLQQLPMEYWLLAGSIAAIAALLAYLIASSRAGKALALVQGELAKAEVGVQELLLQRDSAQQQLESANKELGELRLEERALRTGLQAVEKSEAELKQRYQKLEQTLEAQRIDLRKAENSLHATSKELEQSRQQLGERSQDLQQRLEEARASYRALEQKHEQLQAQHSALNAEHAQLQTSLAERDESHRKQLAHFEEQKKALGEEFKVLASEILDQKSKALQENSNTSLNALMNPFKQSIDSFKKEVQDIHHRETSQRSELRKELEQLKELNHQITTEAHELSTALRGQKKLQGNWGEMMLENVLDRSGLQQGKDYVREKSFTTEEGKQRPDVIVNLPQGKHLIVDAKVSLNAYTRYVNSEDEAERALALEEHVKAVGERIKELADRDYYKINELNSPEMVFLFIPIESAFVEALKANESLFQTAIESNVLVATPTTLLTSLNIVRQLWRFEDQNKHTAALANKAESVFKKLNGFLGSFESIKKSLDKASEAYTKAEGQLISGRGNLVKQVGEFKNLAPAIKAELPGYFTDKAELEIDYIPQQEQLAEPQDKPQAGTEEPAAEYEIEEVEN</sequence>
<feature type="region of interest" description="Disordered" evidence="6">
    <location>
        <begin position="120"/>
        <end position="144"/>
    </location>
</feature>
<keyword evidence="7" id="KW-1133">Transmembrane helix</keyword>
<evidence type="ECO:0000256" key="7">
    <source>
        <dbReference type="SAM" id="Phobius"/>
    </source>
</evidence>